<dbReference type="EMBL" id="MFQP01000013">
    <property type="protein sequence ID" value="OGH87719.1"/>
    <property type="molecule type" value="Genomic_DNA"/>
</dbReference>
<organism evidence="1 2">
    <name type="scientific">Candidatus Magasanikbacteria bacterium RIFOXYA1_FULL_40_8</name>
    <dbReference type="NCBI Taxonomy" id="1798694"/>
    <lineage>
        <taxon>Bacteria</taxon>
        <taxon>Candidatus Magasanikiibacteriota</taxon>
    </lineage>
</organism>
<sequence>MGGYTLFNNTTAGYNVALGNDAGRYIANGEGANSLTSTSVYIGAQTKSSISGAYNENVFGYGAIGMGSSTVVLGNDYILKTYLKGIVNVSSTTWLTGVTTTMIEPWLNNTYDFGSYGKAWKSLYASSSAYLSFVSTTMIEPFTNNVSPLGSFGKAWSNLFASGTAYLANVTISDTLTLASSTNPTIDATGEIGINTTNASSSVRYHDGTAERALYSVDYRTITIVSSTLDAYEGKTNSSTIPIGVASVHGETWTDMICFTDSGTAEVEFGDGTNWMDYYKATTATTTRDTSLSNNAFEMLEKRYIRVGKLVTADSITCSVGIRETAD</sequence>
<evidence type="ECO:0000313" key="2">
    <source>
        <dbReference type="Proteomes" id="UP000177151"/>
    </source>
</evidence>
<reference evidence="1 2" key="1">
    <citation type="journal article" date="2016" name="Nat. Commun.">
        <title>Thousands of microbial genomes shed light on interconnected biogeochemical processes in an aquifer system.</title>
        <authorList>
            <person name="Anantharaman K."/>
            <person name="Brown C.T."/>
            <person name="Hug L.A."/>
            <person name="Sharon I."/>
            <person name="Castelle C.J."/>
            <person name="Probst A.J."/>
            <person name="Thomas B.C."/>
            <person name="Singh A."/>
            <person name="Wilkins M.J."/>
            <person name="Karaoz U."/>
            <person name="Brodie E.L."/>
            <person name="Williams K.H."/>
            <person name="Hubbard S.S."/>
            <person name="Banfield J.F."/>
        </authorList>
    </citation>
    <scope>NUCLEOTIDE SEQUENCE [LARGE SCALE GENOMIC DNA]</scope>
</reference>
<evidence type="ECO:0008006" key="3">
    <source>
        <dbReference type="Google" id="ProtNLM"/>
    </source>
</evidence>
<name>A0A1F6NUX5_9BACT</name>
<proteinExistence type="predicted"/>
<evidence type="ECO:0000313" key="1">
    <source>
        <dbReference type="EMBL" id="OGH87719.1"/>
    </source>
</evidence>
<accession>A0A1F6NUX5</accession>
<dbReference type="AlphaFoldDB" id="A0A1F6NUX5"/>
<comment type="caution">
    <text evidence="1">The sequence shown here is derived from an EMBL/GenBank/DDBJ whole genome shotgun (WGS) entry which is preliminary data.</text>
</comment>
<gene>
    <name evidence="1" type="ORF">A2206_00995</name>
</gene>
<protein>
    <recommendedName>
        <fullName evidence="3">Trimeric autotransporter adhesin YadA-like head domain-containing protein</fullName>
    </recommendedName>
</protein>
<dbReference type="Proteomes" id="UP000177151">
    <property type="component" value="Unassembled WGS sequence"/>
</dbReference>